<feature type="transmembrane region" description="Helical" evidence="1">
    <location>
        <begin position="21"/>
        <end position="41"/>
    </location>
</feature>
<evidence type="ECO:0000313" key="2">
    <source>
        <dbReference type="EMBL" id="RNA15759.1"/>
    </source>
</evidence>
<keyword evidence="1" id="KW-0472">Membrane</keyword>
<evidence type="ECO:0000256" key="1">
    <source>
        <dbReference type="SAM" id="Phobius"/>
    </source>
</evidence>
<dbReference type="Proteomes" id="UP000276133">
    <property type="component" value="Unassembled WGS sequence"/>
</dbReference>
<keyword evidence="1" id="KW-0812">Transmembrane</keyword>
<proteinExistence type="predicted"/>
<keyword evidence="1" id="KW-1133">Transmembrane helix</keyword>
<accession>A0A3M7QX25</accession>
<feature type="transmembrane region" description="Helical" evidence="1">
    <location>
        <begin position="53"/>
        <end position="71"/>
    </location>
</feature>
<comment type="caution">
    <text evidence="2">The sequence shown here is derived from an EMBL/GenBank/DDBJ whole genome shotgun (WGS) entry which is preliminary data.</text>
</comment>
<dbReference type="AlphaFoldDB" id="A0A3M7QX25"/>
<keyword evidence="3" id="KW-1185">Reference proteome</keyword>
<reference evidence="2 3" key="1">
    <citation type="journal article" date="2018" name="Sci. Rep.">
        <title>Genomic signatures of local adaptation to the degree of environmental predictability in rotifers.</title>
        <authorList>
            <person name="Franch-Gras L."/>
            <person name="Hahn C."/>
            <person name="Garcia-Roger E.M."/>
            <person name="Carmona M.J."/>
            <person name="Serra M."/>
            <person name="Gomez A."/>
        </authorList>
    </citation>
    <scope>NUCLEOTIDE SEQUENCE [LARGE SCALE GENOMIC DNA]</scope>
    <source>
        <strain evidence="2">HYR1</strain>
    </source>
</reference>
<dbReference type="EMBL" id="REGN01004894">
    <property type="protein sequence ID" value="RNA15759.1"/>
    <property type="molecule type" value="Genomic_DNA"/>
</dbReference>
<sequence>MNKKLIANTKRIALRLTEFNFNNFEFFPIFPILLLLFQISICHLQVSLVVRLIGVYFGLSWLALLVFSIFMNNTRVFTSYNHHRSLYRTFSLPDHYMALCSAA</sequence>
<organism evidence="2 3">
    <name type="scientific">Brachionus plicatilis</name>
    <name type="common">Marine rotifer</name>
    <name type="synonym">Brachionus muelleri</name>
    <dbReference type="NCBI Taxonomy" id="10195"/>
    <lineage>
        <taxon>Eukaryota</taxon>
        <taxon>Metazoa</taxon>
        <taxon>Spiralia</taxon>
        <taxon>Gnathifera</taxon>
        <taxon>Rotifera</taxon>
        <taxon>Eurotatoria</taxon>
        <taxon>Monogononta</taxon>
        <taxon>Pseudotrocha</taxon>
        <taxon>Ploima</taxon>
        <taxon>Brachionidae</taxon>
        <taxon>Brachionus</taxon>
    </lineage>
</organism>
<protein>
    <submittedName>
        <fullName evidence="2">Uncharacterized protein</fullName>
    </submittedName>
</protein>
<gene>
    <name evidence="2" type="ORF">BpHYR1_002435</name>
</gene>
<evidence type="ECO:0000313" key="3">
    <source>
        <dbReference type="Proteomes" id="UP000276133"/>
    </source>
</evidence>
<name>A0A3M7QX25_BRAPC</name>